<protein>
    <recommendedName>
        <fullName evidence="2">ubiquitinyl hydrolase 1</fullName>
        <ecNumber evidence="2">3.4.19.12</ecNumber>
    </recommendedName>
</protein>
<dbReference type="InterPro" id="IPR022105">
    <property type="entry name" value="DUF3645"/>
</dbReference>
<evidence type="ECO:0000256" key="5">
    <source>
        <dbReference type="ARBA" id="ARBA00022801"/>
    </source>
</evidence>
<dbReference type="Proteomes" id="UP000557566">
    <property type="component" value="Unassembled WGS sequence"/>
</dbReference>
<comment type="caution">
    <text evidence="11">The sequence shown here is derived from an EMBL/GenBank/DDBJ whole genome shotgun (WGS) entry which is preliminary data.</text>
</comment>
<dbReference type="EC" id="3.4.19.12" evidence="2"/>
<feature type="compositionally biased region" description="Basic residues" evidence="7">
    <location>
        <begin position="1723"/>
        <end position="1733"/>
    </location>
</feature>
<organism evidence="11 12">
    <name type="scientific">Ophiocordyceps sinensis</name>
    <dbReference type="NCBI Taxonomy" id="72228"/>
    <lineage>
        <taxon>Eukaryota</taxon>
        <taxon>Fungi</taxon>
        <taxon>Dikarya</taxon>
        <taxon>Ascomycota</taxon>
        <taxon>Pezizomycotina</taxon>
        <taxon>Sordariomycetes</taxon>
        <taxon>Hypocreomycetidae</taxon>
        <taxon>Hypocreales</taxon>
        <taxon>Ophiocordycipitaceae</taxon>
        <taxon>Ophiocordyceps</taxon>
    </lineage>
</organism>
<sequence length="3113" mass="353072">MESAKPSEESQLEFIFHNLFLPPKLPRGHHGSGGKEAALVDLVLDSLRHFLNEADAEYEKAIKASISLMENLRASRECQGHLQATGVLKTLKRVASSDAVASFCVKAQNAGVLVRKTKDSVLFELFELSPTNSSVLSTPGRLIRQFPATAIRVSCDIFTNAEFQSMLANTLVKMSQQSVPGTKERVVKAQQEHDEERNSTDPRIVTELLMSFLRGLGEPAEVQGICKNTREEVVWADSLLPWRRSELWLLVRVSLQLTMTRVGGNSEGAYKPFMVFLLARVLGTANRQKAPSDILHTMTAKICRRLKKLSDARNGKWLETIDGAISEASTLITKRWETIQQGCEPPLDLAAVSELNLEKDDRIPLNAMDEFISSISKRSSQEKSCFCPTAGVWPLDRHELPSHSGLANATKAYLPFHLAMIETWVASNLDAWIEGHVGDTCTCGSLWNLMREYHGVASSCYTGRPEGMSRMLLMVLELWIAIDKAAVHAFPMLRDYDPEIPVQVYQALLLGFKVDMARLHRAEGYVSKRQSFAQGKSKPSVFVSYGENESFPVRYFSGSFSHQELMGRINADAARARQDKRVEFNILKKQYDDLMERHMRGTCQQVKEEEYGLLFWVHSPSCLRCELKNMAENLTIDVHEWPLPTKKLEAQATVFELDVPAIFGLWRDATIYVLNDVLGCEDSAESASTSYHLRDYPGLRAYLAPGRWRIHLLSETKPHIVTHRRQKFISTTSIADVCVNNGLCFQYFDDDRSVFLDEMEPTLSVSECCTFQLPGRSKAMQRFLDRNFTRPDGETPNEVIASQSECPEHMTLGEYKALALLPFGYRIQWMSVLTQLAMPVVDFNKAETATFLLQMSLQAGPNASREVSRCSHARLCDVEFCKRMHEHLRASVLRISENWESHTALWTCTFLAARLLSMATQHVRVLFLDLLCECRTISYQWLAKLRERAHQVTDDKQRQSFQRIKLELSLLHVDSFNVDDDSLRQILSEPEQASFLVEASVNIYNDVNILDHTAQSLQTAMYDRWTHTLHRARPIFLEVLHSNHKDAFLNLAIKRCWPDFTPDVWRVAPSTCHWFETTCSEFQVHLNILTGSLLVCGRPLSRLPREYEAHASYQRLFGRSALDVMPSRLTGMQFVSLKDFAGHVVHFGMQSASSGQSVCEDLLVRLEKDGSSFELVPPRVFSGVLPHCFIDKYTHWYHHGTNTVEFRLVEDPWTRREENWLLSRHGSPWKLTLNEHLSLLSPCSDSAAHIAGILSPLESRLDLHMVLDSDIRLLSVELPRLQLGFQLKQGESVIRSRQFLGMQVDASQSIGTLVGFKSKLVLRAIDDAQSRRVVIPQGDIRFQKEQHASSGTHVDASVTYGSAARVQAYSIDNLLCQLKDNGKVEGKLYLAYLHALTSYCRPDPFTCRTGTEQALEILGSAAVRSISCLSRVAMDILGNIAALTPERSFYPRHERVMQVVKWSPQLSFLAQESRLYTAVQGVLDNASANEFLYPTETVEPIELQHAEMDLVEREIIRSAGRCVSGFGAEGFTNKHDKVYESRDGTRQSDRARRVSEMVYRINHCLHSKPHQVSLGLEDHLYDVLKLELANGPGPLEFELEYDSKWLEDPKTFLSSLWCPLHSAFQRNEELLDRFQAMAWLATLSYAEKYDEQLVQALLSLCRFPSVSATSLPTDPFFQLAEGYVLQPEQLRGFICNTTWHFNQCPESRLGPLRGESAPETLARRQRDHKSNKKRAVDSFQASLIEQWPCASPKMPQDTSFATYFDHFKALSHIAPRWGVWHANLRFSNYLSSFVRSLREIPVGTVSVRPAPEPARIPPTGRQQGFVSVKDAFRDSPPSFGQAPTPRLQRFVRTMTLSDVPDKLTATLDFLKSKARVAHEHQYLEEMNDSLSSLQRHFAKQLVEDCSAKRAKALEDHLEQCERRVARVYRSLFEASISSTLDSGDASQAIHSIIVNAKCHPRVCPVLFLKQLRRPAFALLSEPWKEAIVSYGVAITLVQQARRLVRLRSNEVDLLLRELENTGRQGWDPHNYSEWLLLECESELMIREVQNQIALQMIKPPDDRNAVMQLNMGEGKSSVIIPIVTAALADGSQLVRVVVAKPQAKQMYQILVSKLAGLLDRPVYQMPFSRAIRMDSCKADQIRQLTTRCMEEGGVMMVQPEHILSFQLMGLESQIRGQDELASQLLRIQRWFNHFARDLVDESDENFSVKFELVYTVGQQQPIDYSPDRWVVVQEALRLVAKFSTAAKRDFPQSIDLDHRNTGGFPRIRILRPDAQDDIFGKVADAICNTGLSGFPIARQPKKVRDAIRRYITEPDLSPEEIEAVEQGTFWGETTNKPILLLRGLLASGILAFAFGQKRWRVNYGTDDKRERKTRLAVPFRAKDSPMPRSEFSHPDVVIVLTCLSYYYGGIGNEDLFSIFEQLGRSDRPDDEYQDWIVTAPSMPNAYRQLKGINLRDRIQCVSDIFPHLRFSKGAIDYFLSKMVFAKESREFPYRLSASGWDLGKAKSNPMTGFSGTNDSRYVLPLDVRQLDLPEQKHTNALVLEYLLRPENSIKVVPRQAGGAAFDSETLLSMMAQMSTKTRVVLDVGAQIIDLSNHEFSEKWLRQHEGDDSTQAVVFFSDADELMVLDRSGNMEELQISPFATQLHQCLVFLDESHTRGTDLKLPADYQAAVTLGANLTKDRLVQACMRMRRLGKGQSVVFCIPWEVEHKILTQQGRKLSSTDSLTVSDVLCWVISETWLDLRRSVPLWLNQGSRFHRQLVTWNADSEYQGSPQSRSKWAQGFLEDEARSLELQYQPGKAYTDLASLLEPVEAKVRALLQQRCDDFGLAQLQPSATLQEEQERELSPEAEREQQVELPPPVKALEHKVHPDVHHFITHGEFPKEPRGLQPAFASLSNTSAKEYLDVDEFPQLTWATEDFASTVELAQMRGNHSDSFQRCVQWVLTSSIRTDGRFLLLLISPYEAQQLLPSIEQSKVTTLRLYSARISLELQPLDHLALYTVPCRKSSPGIPEEVIVQLNLFAGQLYLSSWEEYKRVCNALGLAWEPVDDAIVLGPDGFIPAHLNKSGFTKSPTKFVKVLMSRIRQDCETIERTHLGRILDGVLFCRADFDAL</sequence>
<evidence type="ECO:0000259" key="10">
    <source>
        <dbReference type="Pfam" id="PF20255"/>
    </source>
</evidence>
<dbReference type="Pfam" id="PF12340">
    <property type="entry name" value="DUF3638"/>
    <property type="match status" value="1"/>
</dbReference>
<evidence type="ECO:0000313" key="11">
    <source>
        <dbReference type="EMBL" id="KAF4508008.1"/>
    </source>
</evidence>
<feature type="domain" description="DUF3645" evidence="9">
    <location>
        <begin position="2370"/>
        <end position="2401"/>
    </location>
</feature>
<gene>
    <name evidence="11" type="ORF">G6O67_004446</name>
</gene>
<dbReference type="EMBL" id="JAAVMX010000005">
    <property type="protein sequence ID" value="KAF4508008.1"/>
    <property type="molecule type" value="Genomic_DNA"/>
</dbReference>
<feature type="domain" description="DUF6606" evidence="10">
    <location>
        <begin position="15"/>
        <end position="282"/>
    </location>
</feature>
<evidence type="ECO:0000259" key="8">
    <source>
        <dbReference type="Pfam" id="PF12340"/>
    </source>
</evidence>
<feature type="compositionally biased region" description="Basic and acidic residues" evidence="7">
    <location>
        <begin position="2844"/>
        <end position="2855"/>
    </location>
</feature>
<keyword evidence="5" id="KW-0378">Hydrolase</keyword>
<proteinExistence type="predicted"/>
<dbReference type="InterPro" id="IPR051346">
    <property type="entry name" value="OTU_Deubiquitinase"/>
</dbReference>
<evidence type="ECO:0000256" key="6">
    <source>
        <dbReference type="ARBA" id="ARBA00022807"/>
    </source>
</evidence>
<evidence type="ECO:0000313" key="12">
    <source>
        <dbReference type="Proteomes" id="UP000557566"/>
    </source>
</evidence>
<evidence type="ECO:0000256" key="7">
    <source>
        <dbReference type="SAM" id="MobiDB-lite"/>
    </source>
</evidence>
<comment type="catalytic activity">
    <reaction evidence="1">
        <text>Thiol-dependent hydrolysis of ester, thioester, amide, peptide and isopeptide bonds formed by the C-terminal Gly of ubiquitin (a 76-residue protein attached to proteins as an intracellular targeting signal).</text>
        <dbReference type="EC" id="3.4.19.12"/>
    </reaction>
</comment>
<dbReference type="GO" id="GO:0004843">
    <property type="term" value="F:cysteine-type deubiquitinase activity"/>
    <property type="evidence" value="ECO:0007669"/>
    <property type="project" value="UniProtKB-EC"/>
</dbReference>
<feature type="domain" description="DUF3638" evidence="8">
    <location>
        <begin position="2024"/>
        <end position="2244"/>
    </location>
</feature>
<evidence type="ECO:0000256" key="2">
    <source>
        <dbReference type="ARBA" id="ARBA00012759"/>
    </source>
</evidence>
<dbReference type="PANTHER" id="PTHR13367:SF34">
    <property type="match status" value="1"/>
</dbReference>
<dbReference type="Pfam" id="PF20255">
    <property type="entry name" value="DUF6606"/>
    <property type="match status" value="1"/>
</dbReference>
<keyword evidence="4" id="KW-0833">Ubl conjugation pathway</keyword>
<keyword evidence="12" id="KW-1185">Reference proteome</keyword>
<dbReference type="InterPro" id="IPR046541">
    <property type="entry name" value="DUF6606"/>
</dbReference>
<feature type="region of interest" description="Disordered" evidence="7">
    <location>
        <begin position="1712"/>
        <end position="1733"/>
    </location>
</feature>
<accession>A0A8H4LYM7</accession>
<name>A0A8H4LYM7_9HYPO</name>
<feature type="region of interest" description="Disordered" evidence="7">
    <location>
        <begin position="2834"/>
        <end position="2856"/>
    </location>
</feature>
<evidence type="ECO:0000256" key="3">
    <source>
        <dbReference type="ARBA" id="ARBA00022670"/>
    </source>
</evidence>
<dbReference type="OrthoDB" id="3182339at2759"/>
<reference evidence="11 12" key="1">
    <citation type="journal article" date="2020" name="Genome Biol. Evol.">
        <title>A new high-quality draft genome assembly of the Chinese cordyceps Ophiocordyceps sinensis.</title>
        <authorList>
            <person name="Shu R."/>
            <person name="Zhang J."/>
            <person name="Meng Q."/>
            <person name="Zhang H."/>
            <person name="Zhou G."/>
            <person name="Li M."/>
            <person name="Wu P."/>
            <person name="Zhao Y."/>
            <person name="Chen C."/>
            <person name="Qin Q."/>
        </authorList>
    </citation>
    <scope>NUCLEOTIDE SEQUENCE [LARGE SCALE GENOMIC DNA]</scope>
    <source>
        <strain evidence="11 12">IOZ07</strain>
    </source>
</reference>
<keyword evidence="3" id="KW-0645">Protease</keyword>
<dbReference type="GO" id="GO:0006508">
    <property type="term" value="P:proteolysis"/>
    <property type="evidence" value="ECO:0007669"/>
    <property type="project" value="UniProtKB-KW"/>
</dbReference>
<dbReference type="InterPro" id="IPR022099">
    <property type="entry name" value="DUF3638"/>
</dbReference>
<evidence type="ECO:0000259" key="9">
    <source>
        <dbReference type="Pfam" id="PF12359"/>
    </source>
</evidence>
<evidence type="ECO:0000256" key="4">
    <source>
        <dbReference type="ARBA" id="ARBA00022786"/>
    </source>
</evidence>
<keyword evidence="6" id="KW-0788">Thiol protease</keyword>
<dbReference type="PANTHER" id="PTHR13367">
    <property type="entry name" value="UBIQUITIN THIOESTERASE"/>
    <property type="match status" value="1"/>
</dbReference>
<evidence type="ECO:0000256" key="1">
    <source>
        <dbReference type="ARBA" id="ARBA00000707"/>
    </source>
</evidence>
<dbReference type="Pfam" id="PF12359">
    <property type="entry name" value="DUF3645"/>
    <property type="match status" value="1"/>
</dbReference>